<dbReference type="InterPro" id="IPR050490">
    <property type="entry name" value="Bact_solute-bd_prot1"/>
</dbReference>
<feature type="signal peptide" evidence="1">
    <location>
        <begin position="1"/>
        <end position="27"/>
    </location>
</feature>
<dbReference type="Gene3D" id="3.40.190.10">
    <property type="entry name" value="Periplasmic binding protein-like II"/>
    <property type="match status" value="1"/>
</dbReference>
<comment type="caution">
    <text evidence="2">The sequence shown here is derived from an EMBL/GenBank/DDBJ whole genome shotgun (WGS) entry which is preliminary data.</text>
</comment>
<dbReference type="PANTHER" id="PTHR43649">
    <property type="entry name" value="ARABINOSE-BINDING PROTEIN-RELATED"/>
    <property type="match status" value="1"/>
</dbReference>
<dbReference type="EMBL" id="RQYT01000045">
    <property type="protein sequence ID" value="RRD48293.1"/>
    <property type="molecule type" value="Genomic_DNA"/>
</dbReference>
<dbReference type="Pfam" id="PF13416">
    <property type="entry name" value="SBP_bac_8"/>
    <property type="match status" value="1"/>
</dbReference>
<dbReference type="SUPFAM" id="SSF53850">
    <property type="entry name" value="Periplasmic binding protein-like II"/>
    <property type="match status" value="1"/>
</dbReference>
<dbReference type="PROSITE" id="PS51257">
    <property type="entry name" value="PROKAR_LIPOPROTEIN"/>
    <property type="match status" value="1"/>
</dbReference>
<evidence type="ECO:0000313" key="2">
    <source>
        <dbReference type="EMBL" id="RRD48293.1"/>
    </source>
</evidence>
<dbReference type="Proteomes" id="UP000280935">
    <property type="component" value="Unassembled WGS sequence"/>
</dbReference>
<proteinExistence type="predicted"/>
<dbReference type="PANTHER" id="PTHR43649:SF32">
    <property type="entry name" value="SUGAR BINDING SECRETED PROTEIN"/>
    <property type="match status" value="1"/>
</dbReference>
<evidence type="ECO:0000256" key="1">
    <source>
        <dbReference type="SAM" id="SignalP"/>
    </source>
</evidence>
<dbReference type="OrthoDB" id="3226017at2"/>
<feature type="chain" id="PRO_5018103575" evidence="1">
    <location>
        <begin position="28"/>
        <end position="427"/>
    </location>
</feature>
<gene>
    <name evidence="2" type="ORF">EII35_13425</name>
</gene>
<name>A0A3P1WVA5_9ACTN</name>
<keyword evidence="1" id="KW-0732">Signal</keyword>
<accession>A0A3P1WVA5</accession>
<organism evidence="2 3">
    <name type="scientific">Arachnia propionica</name>
    <dbReference type="NCBI Taxonomy" id="1750"/>
    <lineage>
        <taxon>Bacteria</taxon>
        <taxon>Bacillati</taxon>
        <taxon>Actinomycetota</taxon>
        <taxon>Actinomycetes</taxon>
        <taxon>Propionibacteriales</taxon>
        <taxon>Propionibacteriaceae</taxon>
        <taxon>Arachnia</taxon>
    </lineage>
</organism>
<protein>
    <submittedName>
        <fullName evidence="2">Extracellular solute-binding protein</fullName>
    </submittedName>
</protein>
<dbReference type="AlphaFoldDB" id="A0A3P1WVA5"/>
<dbReference type="InterPro" id="IPR006059">
    <property type="entry name" value="SBP"/>
</dbReference>
<sequence length="427" mass="46628">MKIRKKAVALAATTGVLLAMTACGSGAKSTEQGGGDGEQITLTISLFNDFGYEELYAEYMKQNPNIKIEEQRTAQATNARDDLNTKIAAGSGLADVVAVEGDWMPELVQYEDQWVDLSGDDVKDRWFDWKSQKATSPDGKLLGYGTDSAPNAICYRADVFAEAGLPTDREEVAKLLEGDWENYFKVGAEFKAKKPDVAWFDSSSVVFQGMISQMPNAFENSDDTPIPLDQNAEIKKVYDLITANMDQSAHLVAWEEDWTAAFQGPAKFATTMCPSWMAGVIKDQAAGVKGWDIAPVFPGGPSNSGGSYLMVPTQSKHQEEAKKLADWLTAPEQQLKAYKVKDTFPSQVKAVESPEIADAKSEFFNDAPVGKIYGEMAAKITVQPFTGKRYAQIRGIVGDALGRVDTGAASAEDSWQQALDQYKNEVK</sequence>
<evidence type="ECO:0000313" key="3">
    <source>
        <dbReference type="Proteomes" id="UP000280935"/>
    </source>
</evidence>
<dbReference type="RefSeq" id="WP_125228973.1">
    <property type="nucleotide sequence ID" value="NZ_RQYT01000045.1"/>
</dbReference>
<reference evidence="2 3" key="1">
    <citation type="submission" date="2018-11" db="EMBL/GenBank/DDBJ databases">
        <title>Genomes From Bacteria Associated with the Canine Oral Cavity: a Test Case for Automated Genome-Based Taxonomic Assignment.</title>
        <authorList>
            <person name="Coil D.A."/>
            <person name="Jospin G."/>
            <person name="Darling A.E."/>
            <person name="Wallis C."/>
            <person name="Davis I.J."/>
            <person name="Harris S."/>
            <person name="Eisen J.A."/>
            <person name="Holcombe L.J."/>
            <person name="O'Flynn C."/>
        </authorList>
    </citation>
    <scope>NUCLEOTIDE SEQUENCE [LARGE SCALE GENOMIC DNA]</scope>
    <source>
        <strain evidence="2 3">OH2822_COT-296</strain>
    </source>
</reference>